<dbReference type="Proteomes" id="UP000650424">
    <property type="component" value="Unassembled WGS sequence"/>
</dbReference>
<accession>A0ABR6ZKP7</accession>
<protein>
    <submittedName>
        <fullName evidence="1">Uncharacterized protein</fullName>
    </submittedName>
</protein>
<sequence length="320" mass="37299">MKITNYELMIKELGLIATQEVMDQYRQCGISLLWTALPDFNAHVLNILTEKQYVFFNFFAFRPLLEAQRKFHSPFLTNENYDGTITILKKYIRQAGHVKRSEFASRMLGGWTVTPEFYSKKGRTFLSDLGSRHVSILVPSVDKSAVAKHFEEQVLRFGDSSLFPYPENLDLSNFIDLMKTESWKLLHTQITKLAPEERLSLPRQVRQYMSSPIEMDKFIERLDRRFIIRGLISFIPDKLALLTQEEIAQFEELLFFRLNLALKICPIPRIQGFLCDLTSSYSHEAIGQYPDGVKERLIETLRNHLAPFESIAEFRYPSLL</sequence>
<name>A0ABR6ZKP7_9BURK</name>
<dbReference type="EMBL" id="JACOGF010000001">
    <property type="protein sequence ID" value="MBC3916476.1"/>
    <property type="molecule type" value="Genomic_DNA"/>
</dbReference>
<comment type="caution">
    <text evidence="1">The sequence shown here is derived from an EMBL/GenBank/DDBJ whole genome shotgun (WGS) entry which is preliminary data.</text>
</comment>
<dbReference type="RefSeq" id="WP_186945693.1">
    <property type="nucleotide sequence ID" value="NZ_JACOGF010000001.1"/>
</dbReference>
<evidence type="ECO:0000313" key="1">
    <source>
        <dbReference type="EMBL" id="MBC3916476.1"/>
    </source>
</evidence>
<reference evidence="1 2" key="1">
    <citation type="submission" date="2020-08" db="EMBL/GenBank/DDBJ databases">
        <title>Novel species isolated from subtropical streams in China.</title>
        <authorList>
            <person name="Lu H."/>
        </authorList>
    </citation>
    <scope>NUCLEOTIDE SEQUENCE [LARGE SCALE GENOMIC DNA]</scope>
    <source>
        <strain evidence="1 2">CY18W</strain>
    </source>
</reference>
<gene>
    <name evidence="1" type="ORF">H8L32_03170</name>
</gene>
<evidence type="ECO:0000313" key="2">
    <source>
        <dbReference type="Proteomes" id="UP000650424"/>
    </source>
</evidence>
<keyword evidence="2" id="KW-1185">Reference proteome</keyword>
<proteinExistence type="predicted"/>
<organism evidence="1 2">
    <name type="scientific">Undibacterium hunanense</name>
    <dbReference type="NCBI Taxonomy" id="2762292"/>
    <lineage>
        <taxon>Bacteria</taxon>
        <taxon>Pseudomonadati</taxon>
        <taxon>Pseudomonadota</taxon>
        <taxon>Betaproteobacteria</taxon>
        <taxon>Burkholderiales</taxon>
        <taxon>Oxalobacteraceae</taxon>
        <taxon>Undibacterium</taxon>
    </lineage>
</organism>